<sequence length="199" mass="22273">MGSKERIAREKAQVRKDILDAALEIITEEGCQALSMRKIADRIEYAVASIYEYFANKDSILAELTGQGYTLLSNGLRKAAAGQKAPYAKLEAMWLAYWQFANKQEELYKLMYGIQTSCPKPEVAVENATLPQQLFQEAIAVVLHAKDPESKTVRDTYFSLWAMVHGLAAINITNDKLSKDMNLRILKNALGAIVRNQVS</sequence>
<dbReference type="InterPro" id="IPR025996">
    <property type="entry name" value="MT1864/Rv1816-like_C"/>
</dbReference>
<dbReference type="GO" id="GO:0003700">
    <property type="term" value="F:DNA-binding transcription factor activity"/>
    <property type="evidence" value="ECO:0007669"/>
    <property type="project" value="TreeGrafter"/>
</dbReference>
<dbReference type="Proteomes" id="UP000249819">
    <property type="component" value="Unassembled WGS sequence"/>
</dbReference>
<dbReference type="InterPro" id="IPR050109">
    <property type="entry name" value="HTH-type_TetR-like_transc_reg"/>
</dbReference>
<keyword evidence="2 4" id="KW-0238">DNA-binding</keyword>
<dbReference type="GO" id="GO:0000976">
    <property type="term" value="F:transcription cis-regulatory region binding"/>
    <property type="evidence" value="ECO:0007669"/>
    <property type="project" value="TreeGrafter"/>
</dbReference>
<dbReference type="Pfam" id="PF00440">
    <property type="entry name" value="TetR_N"/>
    <property type="match status" value="1"/>
</dbReference>
<proteinExistence type="predicted"/>
<evidence type="ECO:0000313" key="6">
    <source>
        <dbReference type="EMBL" id="RAJ82117.1"/>
    </source>
</evidence>
<dbReference type="InterPro" id="IPR009057">
    <property type="entry name" value="Homeodomain-like_sf"/>
</dbReference>
<dbReference type="Pfam" id="PF13305">
    <property type="entry name" value="TetR_C_33"/>
    <property type="match status" value="1"/>
</dbReference>
<dbReference type="InterPro" id="IPR001647">
    <property type="entry name" value="HTH_TetR"/>
</dbReference>
<dbReference type="SUPFAM" id="SSF48498">
    <property type="entry name" value="Tetracyclin repressor-like, C-terminal domain"/>
    <property type="match status" value="1"/>
</dbReference>
<dbReference type="OrthoDB" id="594604at2"/>
<dbReference type="PANTHER" id="PTHR30055:SF212">
    <property type="entry name" value="TETR-FAMILY FAMILY TRANSCRIPTIONAL REGULATOR"/>
    <property type="match status" value="1"/>
</dbReference>
<evidence type="ECO:0000259" key="5">
    <source>
        <dbReference type="PROSITE" id="PS50977"/>
    </source>
</evidence>
<dbReference type="PANTHER" id="PTHR30055">
    <property type="entry name" value="HTH-TYPE TRANSCRIPTIONAL REGULATOR RUTR"/>
    <property type="match status" value="1"/>
</dbReference>
<reference evidence="6 7" key="1">
    <citation type="submission" date="2018-06" db="EMBL/GenBank/DDBJ databases">
        <title>Genomic Encyclopedia of Archaeal and Bacterial Type Strains, Phase II (KMG-II): from individual species to whole genera.</title>
        <authorList>
            <person name="Goeker M."/>
        </authorList>
    </citation>
    <scope>NUCLEOTIDE SEQUENCE [LARGE SCALE GENOMIC DNA]</scope>
    <source>
        <strain evidence="6 7">DSM 29821</strain>
    </source>
</reference>
<dbReference type="RefSeq" id="WP_111592661.1">
    <property type="nucleotide sequence ID" value="NZ_QLMA01000004.1"/>
</dbReference>
<keyword evidence="7" id="KW-1185">Reference proteome</keyword>
<evidence type="ECO:0000256" key="4">
    <source>
        <dbReference type="PROSITE-ProRule" id="PRU00335"/>
    </source>
</evidence>
<protein>
    <submittedName>
        <fullName evidence="6">AcrR family transcriptional regulator</fullName>
    </submittedName>
</protein>
<feature type="DNA-binding region" description="H-T-H motif" evidence="4">
    <location>
        <begin position="35"/>
        <end position="54"/>
    </location>
</feature>
<feature type="domain" description="HTH tetR-type" evidence="5">
    <location>
        <begin position="12"/>
        <end position="72"/>
    </location>
</feature>
<gene>
    <name evidence="6" type="ORF">CLV59_104342</name>
</gene>
<dbReference type="AlphaFoldDB" id="A0A327VYM6"/>
<dbReference type="EMBL" id="QLMA01000004">
    <property type="protein sequence ID" value="RAJ82117.1"/>
    <property type="molecule type" value="Genomic_DNA"/>
</dbReference>
<keyword evidence="3" id="KW-0804">Transcription</keyword>
<accession>A0A327VYM6</accession>
<dbReference type="InterPro" id="IPR036271">
    <property type="entry name" value="Tet_transcr_reg_TetR-rel_C_sf"/>
</dbReference>
<dbReference type="PROSITE" id="PS50977">
    <property type="entry name" value="HTH_TETR_2"/>
    <property type="match status" value="1"/>
</dbReference>
<evidence type="ECO:0000256" key="3">
    <source>
        <dbReference type="ARBA" id="ARBA00023163"/>
    </source>
</evidence>
<evidence type="ECO:0000313" key="7">
    <source>
        <dbReference type="Proteomes" id="UP000249819"/>
    </source>
</evidence>
<organism evidence="6 7">
    <name type="scientific">Chitinophaga dinghuensis</name>
    <dbReference type="NCBI Taxonomy" id="1539050"/>
    <lineage>
        <taxon>Bacteria</taxon>
        <taxon>Pseudomonadati</taxon>
        <taxon>Bacteroidota</taxon>
        <taxon>Chitinophagia</taxon>
        <taxon>Chitinophagales</taxon>
        <taxon>Chitinophagaceae</taxon>
        <taxon>Chitinophaga</taxon>
    </lineage>
</organism>
<evidence type="ECO:0000256" key="2">
    <source>
        <dbReference type="ARBA" id="ARBA00023125"/>
    </source>
</evidence>
<dbReference type="SUPFAM" id="SSF46689">
    <property type="entry name" value="Homeodomain-like"/>
    <property type="match status" value="1"/>
</dbReference>
<comment type="caution">
    <text evidence="6">The sequence shown here is derived from an EMBL/GenBank/DDBJ whole genome shotgun (WGS) entry which is preliminary data.</text>
</comment>
<dbReference type="PRINTS" id="PR00455">
    <property type="entry name" value="HTHTETR"/>
</dbReference>
<keyword evidence="1" id="KW-0805">Transcription regulation</keyword>
<evidence type="ECO:0000256" key="1">
    <source>
        <dbReference type="ARBA" id="ARBA00023015"/>
    </source>
</evidence>
<name>A0A327VYM6_9BACT</name>
<dbReference type="Gene3D" id="1.10.357.10">
    <property type="entry name" value="Tetracycline Repressor, domain 2"/>
    <property type="match status" value="1"/>
</dbReference>